<reference evidence="4 5" key="1">
    <citation type="submission" date="2015-07" db="EMBL/GenBank/DDBJ databases">
        <title>Genome sequence of Ornatilinea apprima DSM 23815.</title>
        <authorList>
            <person name="Hemp J."/>
            <person name="Ward L.M."/>
            <person name="Pace L.A."/>
            <person name="Fischer W.W."/>
        </authorList>
    </citation>
    <scope>NUCLEOTIDE SEQUENCE [LARGE SCALE GENOMIC DNA]</scope>
    <source>
        <strain evidence="4 5">P3M-1</strain>
    </source>
</reference>
<dbReference type="Proteomes" id="UP000050417">
    <property type="component" value="Unassembled WGS sequence"/>
</dbReference>
<dbReference type="InterPro" id="IPR040372">
    <property type="entry name" value="YaeB-like"/>
</dbReference>
<dbReference type="EMBL" id="LGCL01000034">
    <property type="protein sequence ID" value="KPL73774.1"/>
    <property type="molecule type" value="Genomic_DNA"/>
</dbReference>
<dbReference type="OrthoDB" id="9799092at2"/>
<dbReference type="STRING" id="1134406.ADN00_14440"/>
<keyword evidence="5" id="KW-1185">Reference proteome</keyword>
<dbReference type="PANTHER" id="PTHR12818">
    <property type="entry name" value="TRNA (ADENINE(37)-N6)-METHYLTRANSFERASE"/>
    <property type="match status" value="1"/>
</dbReference>
<dbReference type="InterPro" id="IPR036413">
    <property type="entry name" value="YaeB-like_sf"/>
</dbReference>
<dbReference type="SUPFAM" id="SSF118196">
    <property type="entry name" value="YaeB-like"/>
    <property type="match status" value="1"/>
</dbReference>
<dbReference type="InterPro" id="IPR023370">
    <property type="entry name" value="TrmO-like_N"/>
</dbReference>
<evidence type="ECO:0000259" key="3">
    <source>
        <dbReference type="PROSITE" id="PS51668"/>
    </source>
</evidence>
<name>A0A0P6XG18_9CHLR</name>
<sequence length="155" mass="17906">METFELKSIGRIRREGEDVAVLIDEAYRPALRDLGHFSHVMVFFWPNRFDEPQMREVLVVDLPYAEGHQSGVFATRSPMRPNPVLMTTCKILGVDEEQGVVRLADMDAFDGTPVLDLKAYFPVCDRVKQAHIPEWLQGWPEWMPEEGIGLEEYER</sequence>
<dbReference type="AlphaFoldDB" id="A0A0P6XG18"/>
<dbReference type="RefSeq" id="WP_075063732.1">
    <property type="nucleotide sequence ID" value="NZ_LGCL01000034.1"/>
</dbReference>
<evidence type="ECO:0000313" key="4">
    <source>
        <dbReference type="EMBL" id="KPL73774.1"/>
    </source>
</evidence>
<proteinExistence type="inferred from homology"/>
<dbReference type="InterPro" id="IPR023368">
    <property type="entry name" value="UPF0066_cons_site"/>
</dbReference>
<gene>
    <name evidence="4" type="ORF">ADN00_14440</name>
</gene>
<keyword evidence="1" id="KW-0949">S-adenosyl-L-methionine</keyword>
<comment type="caution">
    <text evidence="4">The sequence shown here is derived from an EMBL/GenBank/DDBJ whole genome shotgun (WGS) entry which is preliminary data.</text>
</comment>
<dbReference type="InterPro" id="IPR036414">
    <property type="entry name" value="YaeB_N_sf"/>
</dbReference>
<dbReference type="PANTHER" id="PTHR12818:SF0">
    <property type="entry name" value="TRNA (ADENINE(37)-N6)-METHYLTRANSFERASE"/>
    <property type="match status" value="1"/>
</dbReference>
<feature type="domain" description="TsaA-like" evidence="3">
    <location>
        <begin position="6"/>
        <end position="129"/>
    </location>
</feature>
<dbReference type="Gene3D" id="2.40.30.70">
    <property type="entry name" value="YaeB-like"/>
    <property type="match status" value="1"/>
</dbReference>
<evidence type="ECO:0000256" key="1">
    <source>
        <dbReference type="ARBA" id="ARBA00022691"/>
    </source>
</evidence>
<evidence type="ECO:0000313" key="5">
    <source>
        <dbReference type="Proteomes" id="UP000050417"/>
    </source>
</evidence>
<organism evidence="4 5">
    <name type="scientific">Ornatilinea apprima</name>
    <dbReference type="NCBI Taxonomy" id="1134406"/>
    <lineage>
        <taxon>Bacteria</taxon>
        <taxon>Bacillati</taxon>
        <taxon>Chloroflexota</taxon>
        <taxon>Anaerolineae</taxon>
        <taxon>Anaerolineales</taxon>
        <taxon>Anaerolineaceae</taxon>
        <taxon>Ornatilinea</taxon>
    </lineage>
</organism>
<accession>A0A0P6XG18</accession>
<dbReference type="PROSITE" id="PS51668">
    <property type="entry name" value="TSAA_2"/>
    <property type="match status" value="1"/>
</dbReference>
<dbReference type="PROSITE" id="PS01318">
    <property type="entry name" value="TSAA_1"/>
    <property type="match status" value="1"/>
</dbReference>
<comment type="similarity">
    <text evidence="2">Belongs to the tRNA methyltransferase O family.</text>
</comment>
<dbReference type="Pfam" id="PF01980">
    <property type="entry name" value="TrmO_N"/>
    <property type="match status" value="1"/>
</dbReference>
<protein>
    <recommendedName>
        <fullName evidence="3">TsaA-like domain-containing protein</fullName>
    </recommendedName>
</protein>
<evidence type="ECO:0000256" key="2">
    <source>
        <dbReference type="ARBA" id="ARBA00033753"/>
    </source>
</evidence>